<evidence type="ECO:0000259" key="2">
    <source>
        <dbReference type="Pfam" id="PF01551"/>
    </source>
</evidence>
<evidence type="ECO:0000313" key="6">
    <source>
        <dbReference type="Proteomes" id="UP000317951"/>
    </source>
</evidence>
<evidence type="ECO:0000313" key="3">
    <source>
        <dbReference type="EMBL" id="SDF15235.1"/>
    </source>
</evidence>
<dbReference type="InterPro" id="IPR050570">
    <property type="entry name" value="Cell_wall_metabolism_enzyme"/>
</dbReference>
<evidence type="ECO:0000313" key="4">
    <source>
        <dbReference type="EMBL" id="TWR99709.1"/>
    </source>
</evidence>
<dbReference type="Gene3D" id="1.10.530.10">
    <property type="match status" value="1"/>
</dbReference>
<dbReference type="Proteomes" id="UP000317951">
    <property type="component" value="Unassembled WGS sequence"/>
</dbReference>
<dbReference type="Proteomes" id="UP000182858">
    <property type="component" value="Chromosome I"/>
</dbReference>
<dbReference type="GO" id="GO:0004222">
    <property type="term" value="F:metalloendopeptidase activity"/>
    <property type="evidence" value="ECO:0007669"/>
    <property type="project" value="TreeGrafter"/>
</dbReference>
<accession>A0A5C5Q324</accession>
<proteinExistence type="predicted"/>
<feature type="domain" description="M23ase beta-sheet core" evidence="2">
    <location>
        <begin position="30"/>
        <end position="125"/>
    </location>
</feature>
<dbReference type="EMBL" id="LT629689">
    <property type="protein sequence ID" value="SDF15235.1"/>
    <property type="molecule type" value="Genomic_DNA"/>
</dbReference>
<sequence>MKLYNPGSPFHYTSSWNPTRTHPVTGVVRAHRGEDWSAPSGTSIPAAGAGKVVYKGDMSGYGNVVVLEHANGTEIVHTLYAHMSTPSPLAMGAAVAKGATVGLCGNTGIGTGAHLHFEVLRNGTQGEPNLAKGHATVNPREFDISNLEHPDGAQATTATTKSVEAVNNDEPWQFPFRQADGKQFPNIKELYNVMDAETSGHYLLGGSNFWHGGLHISDKSAPQCIRNEPIRCIGDGVVVAYRLNKQHLVSKYIGSDICATLKYSTSFCLVRHKYESPPSKEPQGSKRNKLAFFSLYMHILPYDDYNKENSEHIRKLKVMNGGWPARNYHIDDIKSRIIGNIPTGIEIEILREQPTENGKYLFAQGRISKGSFSGAKEKDVIWFAIQEQGAPIKNSLGKERLAEIIPPERSIPRYWNGVVEASVSTLHGLKVRGAPNGDSAGSQISPEQVLCTGSVIRFYSDKIRWLTLEDGKKYPMAECTLVPSEHSGLKGAGILPEKFWCCVDDVGPRRMVTRKNITPAEFERVVITNAPIRAGEPIGYMGLYEVPANEKGGIQTKHQVHVEIFSSDSGIEDFLKNSAGVIDGRKFLALKRGQRLAVKSGTDNAPIFTEQGPTLNADSYSVMDGSNVIKDAEGDEWFKVLILDSKTHQEGYVNRKNVEIICQHDWNKLGYNIVRESNPDTEGFLDQKNMPAFFQDIFSKIGIKSTEDGIAASAQLQAALRAPHRRSTWSKLIAYHPTEWQAKSSEPKWNGLKAMLKDSPELLKHELERIDKLVFWDEMAGAMQLALPKSVYHFHPLAFINNIMKFSNDDRSWARSAFANLLGRVESNNDYTAYNTTTPTLRSFYNTKLTTMTIAEVQKKQQANKMFATGRYQLITSTLADAVTKLGLDTSQKYDEAMQDKIFCEYLIKIKRKAIIDFLEADGDIEEAIYAWAKEFASAGVRKGKKISSIILKDAAGKPVLHPATRKKQFVERYAESEGVSFYQGDGLNTAHITPEEMVRALKESKENGK</sequence>
<dbReference type="AlphaFoldDB" id="A0A5C5Q324"/>
<dbReference type="PANTHER" id="PTHR21666">
    <property type="entry name" value="PEPTIDASE-RELATED"/>
    <property type="match status" value="1"/>
</dbReference>
<evidence type="ECO:0000256" key="1">
    <source>
        <dbReference type="ARBA" id="ARBA00022729"/>
    </source>
</evidence>
<dbReference type="CDD" id="cd12797">
    <property type="entry name" value="M23_peptidase"/>
    <property type="match status" value="1"/>
</dbReference>
<reference evidence="4 6" key="2">
    <citation type="submission" date="2019-06" db="EMBL/GenBank/DDBJ databases">
        <title>Pseudomonas bimorpha sp. nov. isolated from bovine raw milk and skim milk concentrate.</title>
        <authorList>
            <person name="Hofmann K."/>
            <person name="Huptas C."/>
            <person name="Doll E."/>
            <person name="Scherer S."/>
            <person name="Wenning M."/>
        </authorList>
    </citation>
    <scope>NUCLEOTIDE SEQUENCE [LARGE SCALE GENOMIC DNA]</scope>
    <source>
        <strain evidence="4 6">DSM 17835</strain>
    </source>
</reference>
<keyword evidence="5" id="KW-1185">Reference proteome</keyword>
<protein>
    <submittedName>
        <fullName evidence="3">Peptidase family M23</fullName>
    </submittedName>
</protein>
<evidence type="ECO:0000313" key="5">
    <source>
        <dbReference type="Proteomes" id="UP000182858"/>
    </source>
</evidence>
<dbReference type="GeneID" id="78553567"/>
<organism evidence="4 6">
    <name type="scientific">Pseudomonas extremaustralis</name>
    <dbReference type="NCBI Taxonomy" id="359110"/>
    <lineage>
        <taxon>Bacteria</taxon>
        <taxon>Pseudomonadati</taxon>
        <taxon>Pseudomonadota</taxon>
        <taxon>Gammaproteobacteria</taxon>
        <taxon>Pseudomonadales</taxon>
        <taxon>Pseudomonadaceae</taxon>
        <taxon>Pseudomonas</taxon>
    </lineage>
</organism>
<dbReference type="Gene3D" id="2.70.70.10">
    <property type="entry name" value="Glucose Permease (Domain IIA)"/>
    <property type="match status" value="1"/>
</dbReference>
<dbReference type="RefSeq" id="WP_081480354.1">
    <property type="nucleotide sequence ID" value="NZ_LT629689.1"/>
</dbReference>
<reference evidence="3 5" key="1">
    <citation type="submission" date="2016-10" db="EMBL/GenBank/DDBJ databases">
        <authorList>
            <person name="Varghese N."/>
            <person name="Submissions S."/>
        </authorList>
    </citation>
    <scope>NUCLEOTIDE SEQUENCE [LARGE SCALE GENOMIC DNA]</scope>
    <source>
        <strain evidence="3 5">DSM 17835</strain>
    </source>
</reference>
<name>A0A5C5Q324_9PSED</name>
<dbReference type="OrthoDB" id="1242806at2"/>
<dbReference type="InterPro" id="IPR011055">
    <property type="entry name" value="Dup_hybrid_motif"/>
</dbReference>
<dbReference type="SUPFAM" id="SSF51261">
    <property type="entry name" value="Duplicated hybrid motif"/>
    <property type="match status" value="1"/>
</dbReference>
<gene>
    <name evidence="4" type="ORF">FIV36_29535</name>
    <name evidence="3" type="ORF">SAMN05216591_2099</name>
</gene>
<dbReference type="EMBL" id="VFET01000044">
    <property type="protein sequence ID" value="TWR99709.1"/>
    <property type="molecule type" value="Genomic_DNA"/>
</dbReference>
<dbReference type="InterPro" id="IPR016047">
    <property type="entry name" value="M23ase_b-sheet_dom"/>
</dbReference>
<keyword evidence="1" id="KW-0732">Signal</keyword>
<dbReference type="PANTHER" id="PTHR21666:SF289">
    <property type="entry name" value="L-ALA--D-GLU ENDOPEPTIDASE"/>
    <property type="match status" value="1"/>
</dbReference>
<dbReference type="Pfam" id="PF01551">
    <property type="entry name" value="Peptidase_M23"/>
    <property type="match status" value="1"/>
</dbReference>